<evidence type="ECO:0000259" key="2">
    <source>
        <dbReference type="SMART" id="SM00316"/>
    </source>
</evidence>
<organism evidence="3 4">
    <name type="scientific">Syntrophotalea acetylenivorans</name>
    <dbReference type="NCBI Taxonomy" id="1842532"/>
    <lineage>
        <taxon>Bacteria</taxon>
        <taxon>Pseudomonadati</taxon>
        <taxon>Thermodesulfobacteriota</taxon>
        <taxon>Desulfuromonadia</taxon>
        <taxon>Desulfuromonadales</taxon>
        <taxon>Syntrophotaleaceae</taxon>
        <taxon>Syntrophotalea</taxon>
    </lineage>
</organism>
<dbReference type="RefSeq" id="WP_072284764.1">
    <property type="nucleotide sequence ID" value="NZ_CP015519.1"/>
</dbReference>
<evidence type="ECO:0000313" key="3">
    <source>
        <dbReference type="EMBL" id="APG28740.1"/>
    </source>
</evidence>
<dbReference type="PANTHER" id="PTHR37296">
    <property type="entry name" value="CONSERVED VIRULENCE FACTOR B"/>
    <property type="match status" value="1"/>
</dbReference>
<dbReference type="Gene3D" id="2.40.50.140">
    <property type="entry name" value="Nucleic acid-binding proteins"/>
    <property type="match status" value="1"/>
</dbReference>
<dbReference type="InterPro" id="IPR012340">
    <property type="entry name" value="NA-bd_OB-fold"/>
</dbReference>
<dbReference type="OrthoDB" id="9801597at2"/>
<keyword evidence="4" id="KW-1185">Reference proteome</keyword>
<protein>
    <recommendedName>
        <fullName evidence="2">S1 motif domain-containing protein</fullName>
    </recommendedName>
</protein>
<dbReference type="InterPro" id="IPR003029">
    <property type="entry name" value="S1_domain"/>
</dbReference>
<evidence type="ECO:0000256" key="1">
    <source>
        <dbReference type="PIRNR" id="PIRNR012524"/>
    </source>
</evidence>
<feature type="domain" description="S1 motif" evidence="2">
    <location>
        <begin position="68"/>
        <end position="129"/>
    </location>
</feature>
<dbReference type="InterPro" id="IPR040764">
    <property type="entry name" value="CvfB_WH"/>
</dbReference>
<dbReference type="Proteomes" id="UP000182517">
    <property type="component" value="Chromosome"/>
</dbReference>
<feature type="domain" description="S1 motif" evidence="2">
    <location>
        <begin position="144"/>
        <end position="206"/>
    </location>
</feature>
<gene>
    <name evidence="3" type="ORF">A7E78_13395</name>
</gene>
<feature type="domain" description="S1 motif" evidence="2">
    <location>
        <begin position="3"/>
        <end position="63"/>
    </location>
</feature>
<comment type="similarity">
    <text evidence="1">Belongs to the CvfB family.</text>
</comment>
<name>A0A1L3GS98_9BACT</name>
<dbReference type="PANTHER" id="PTHR37296:SF1">
    <property type="entry name" value="CONSERVED VIRULENCE FACTOR B"/>
    <property type="match status" value="1"/>
</dbReference>
<dbReference type="InterPro" id="IPR036388">
    <property type="entry name" value="WH-like_DNA-bd_sf"/>
</dbReference>
<dbReference type="PIRSF" id="PIRSF012524">
    <property type="entry name" value="YitL_S1"/>
    <property type="match status" value="1"/>
</dbReference>
<dbReference type="Pfam" id="PF13509">
    <property type="entry name" value="S1_2"/>
    <property type="match status" value="2"/>
</dbReference>
<reference evidence="3 4" key="1">
    <citation type="journal article" date="2017" name="Genome Announc.">
        <title>Complete Genome Sequences of Two Acetylene-Fermenting Pelobacter acetylenicus Strains.</title>
        <authorList>
            <person name="Sutton J.M."/>
            <person name="Baesman S.M."/>
            <person name="Fierst J.L."/>
            <person name="Poret-Peterson A.T."/>
            <person name="Oremland R.S."/>
            <person name="Dunlap D.S."/>
            <person name="Akob D.M."/>
        </authorList>
    </citation>
    <scope>NUCLEOTIDE SEQUENCE [LARGE SCALE GENOMIC DNA]</scope>
    <source>
        <strain evidence="3 4">SFB93</strain>
    </source>
</reference>
<dbReference type="InterPro" id="IPR039566">
    <property type="entry name" value="CvfB_S1_st"/>
</dbReference>
<evidence type="ECO:0000313" key="4">
    <source>
        <dbReference type="Proteomes" id="UP000182517"/>
    </source>
</evidence>
<dbReference type="SMART" id="SM00316">
    <property type="entry name" value="S1"/>
    <property type="match status" value="3"/>
</dbReference>
<dbReference type="EMBL" id="CP015519">
    <property type="protein sequence ID" value="APG28740.1"/>
    <property type="molecule type" value="Genomic_DNA"/>
</dbReference>
<dbReference type="Pfam" id="PF17783">
    <property type="entry name" value="WHD_CvfB"/>
    <property type="match status" value="1"/>
</dbReference>
<dbReference type="KEGG" id="pef:A7E78_13395"/>
<dbReference type="GO" id="GO:0003676">
    <property type="term" value="F:nucleic acid binding"/>
    <property type="evidence" value="ECO:0007669"/>
    <property type="project" value="InterPro"/>
</dbReference>
<proteinExistence type="inferred from homology"/>
<dbReference type="Gene3D" id="1.10.10.10">
    <property type="entry name" value="Winged helix-like DNA-binding domain superfamily/Winged helix DNA-binding domain"/>
    <property type="match status" value="1"/>
</dbReference>
<dbReference type="AlphaFoldDB" id="A0A1L3GS98"/>
<accession>A0A1L3GS98</accession>
<sequence length="276" mass="31430">MVNIGRVNTLQIHHIDEDGAWLKAGPHRVLLPATEVNTSMKDGDRLEVFLYQNTSGDLAATLKRPKAQVGEFALLKVSAVTRHGAFLDWGLEKDLLVPYSEQPERMRVGRNYIVRVYLDDQGRTVATARIDHCLEKEKEKIDLCEGQEVDLLLWEYTDLGAKVIINHRYGGLLYKNELMPGQRRGEQFKGYIKRLREDQKIDVSLRRGGIEEVKEAQQTILEALDKDGFLPLHDKSSPLEIKQLLGMSKKLFKKAVGGLYKNRQIELADNGIRRKG</sequence>
<dbReference type="InterPro" id="IPR014464">
    <property type="entry name" value="CvfB_fam"/>
</dbReference>